<organism evidence="4 5">
    <name type="scientific">Saccharopolyspora griseoalba</name>
    <dbReference type="NCBI Taxonomy" id="1431848"/>
    <lineage>
        <taxon>Bacteria</taxon>
        <taxon>Bacillati</taxon>
        <taxon>Actinomycetota</taxon>
        <taxon>Actinomycetes</taxon>
        <taxon>Pseudonocardiales</taxon>
        <taxon>Pseudonocardiaceae</taxon>
        <taxon>Saccharopolyspora</taxon>
    </lineage>
</organism>
<dbReference type="Proteomes" id="UP001596504">
    <property type="component" value="Unassembled WGS sequence"/>
</dbReference>
<keyword evidence="5" id="KW-1185">Reference proteome</keyword>
<reference evidence="5" key="1">
    <citation type="journal article" date="2019" name="Int. J. Syst. Evol. Microbiol.">
        <title>The Global Catalogue of Microorganisms (GCM) 10K type strain sequencing project: providing services to taxonomists for standard genome sequencing and annotation.</title>
        <authorList>
            <consortium name="The Broad Institute Genomics Platform"/>
            <consortium name="The Broad Institute Genome Sequencing Center for Infectious Disease"/>
            <person name="Wu L."/>
            <person name="Ma J."/>
        </authorList>
    </citation>
    <scope>NUCLEOTIDE SEQUENCE [LARGE SCALE GENOMIC DNA]</scope>
    <source>
        <strain evidence="5">WLHS5</strain>
    </source>
</reference>
<dbReference type="PANTHER" id="PTHR43800:SF1">
    <property type="entry name" value="PEPTIDYL-LYSINE N-ACETYLTRANSFERASE YJAB"/>
    <property type="match status" value="1"/>
</dbReference>
<dbReference type="PROSITE" id="PS51186">
    <property type="entry name" value="GNAT"/>
    <property type="match status" value="1"/>
</dbReference>
<dbReference type="RefSeq" id="WP_380665366.1">
    <property type="nucleotide sequence ID" value="NZ_JBHTCJ010000002.1"/>
</dbReference>
<keyword evidence="2" id="KW-0012">Acyltransferase</keyword>
<evidence type="ECO:0000313" key="5">
    <source>
        <dbReference type="Proteomes" id="UP001596504"/>
    </source>
</evidence>
<protein>
    <submittedName>
        <fullName evidence="4">GNAT family N-acetyltransferase</fullName>
    </submittedName>
</protein>
<evidence type="ECO:0000313" key="4">
    <source>
        <dbReference type="EMBL" id="MFC7340992.1"/>
    </source>
</evidence>
<dbReference type="CDD" id="cd04301">
    <property type="entry name" value="NAT_SF"/>
    <property type="match status" value="1"/>
</dbReference>
<dbReference type="PANTHER" id="PTHR43800">
    <property type="entry name" value="PEPTIDYL-LYSINE N-ACETYLTRANSFERASE YJAB"/>
    <property type="match status" value="1"/>
</dbReference>
<keyword evidence="1" id="KW-0808">Transferase</keyword>
<accession>A0ABW2LES9</accession>
<gene>
    <name evidence="4" type="ORF">ACFQRI_06175</name>
</gene>
<proteinExistence type="predicted"/>
<dbReference type="Pfam" id="PF00583">
    <property type="entry name" value="Acetyltransf_1"/>
    <property type="match status" value="1"/>
</dbReference>
<name>A0ABW2LES9_9PSEU</name>
<dbReference type="EMBL" id="JBHTCJ010000002">
    <property type="protein sequence ID" value="MFC7340992.1"/>
    <property type="molecule type" value="Genomic_DNA"/>
</dbReference>
<feature type="domain" description="N-acetyltransferase" evidence="3">
    <location>
        <begin position="15"/>
        <end position="160"/>
    </location>
</feature>
<dbReference type="Gene3D" id="3.40.630.30">
    <property type="match status" value="1"/>
</dbReference>
<evidence type="ECO:0000256" key="1">
    <source>
        <dbReference type="ARBA" id="ARBA00022679"/>
    </source>
</evidence>
<dbReference type="InterPro" id="IPR016181">
    <property type="entry name" value="Acyl_CoA_acyltransferase"/>
</dbReference>
<dbReference type="InterPro" id="IPR000182">
    <property type="entry name" value="GNAT_dom"/>
</dbReference>
<sequence length="171" mass="19621">MGAWRIRAAWESDLVVLRDVERSAGYLFAEAGMDFVAEDEPPTVEELREFVECGRAWVGVDGENRSVGYLLAGVVDGNAHLEQVSVRPEHMRRGIGRALLERLIAWSRERELPAITLTTYVEVPWNGPYYERCGFRFLTAEEETPGLRRIRADEIARGLDRWPRACMRRDI</sequence>
<evidence type="ECO:0000259" key="3">
    <source>
        <dbReference type="PROSITE" id="PS51186"/>
    </source>
</evidence>
<comment type="caution">
    <text evidence="4">The sequence shown here is derived from an EMBL/GenBank/DDBJ whole genome shotgun (WGS) entry which is preliminary data.</text>
</comment>
<evidence type="ECO:0000256" key="2">
    <source>
        <dbReference type="ARBA" id="ARBA00023315"/>
    </source>
</evidence>
<dbReference type="SUPFAM" id="SSF55729">
    <property type="entry name" value="Acyl-CoA N-acyltransferases (Nat)"/>
    <property type="match status" value="1"/>
</dbReference>